<evidence type="ECO:0008006" key="4">
    <source>
        <dbReference type="Google" id="ProtNLM"/>
    </source>
</evidence>
<gene>
    <name evidence="2" type="ORF">SAMN05192542_11755</name>
</gene>
<dbReference type="AlphaFoldDB" id="A0A1H7U090"/>
<feature type="chain" id="PRO_5030029315" description="Lipoprotein" evidence="1">
    <location>
        <begin position="25"/>
        <end position="156"/>
    </location>
</feature>
<reference evidence="3" key="1">
    <citation type="submission" date="2016-10" db="EMBL/GenBank/DDBJ databases">
        <authorList>
            <person name="Varghese N."/>
            <person name="Submissions S."/>
        </authorList>
    </citation>
    <scope>NUCLEOTIDE SEQUENCE [LARGE SCALE GENOMIC DNA]</scope>
    <source>
        <strain evidence="3">LMG 26416</strain>
    </source>
</reference>
<keyword evidence="1" id="KW-0732">Signal</keyword>
<dbReference type="STRING" id="416943.SAMN05445871_2395"/>
<dbReference type="EMBL" id="FOAJ01000017">
    <property type="protein sequence ID" value="SEL90199.1"/>
    <property type="molecule type" value="Genomic_DNA"/>
</dbReference>
<protein>
    <recommendedName>
        <fullName evidence="4">Lipoprotein</fullName>
    </recommendedName>
</protein>
<evidence type="ECO:0000313" key="3">
    <source>
        <dbReference type="Proteomes" id="UP000199120"/>
    </source>
</evidence>
<name>A0A1H7U090_9BURK</name>
<dbReference type="RefSeq" id="WP_090545075.1">
    <property type="nucleotide sequence ID" value="NZ_FNSR01000001.1"/>
</dbReference>
<keyword evidence="3" id="KW-1185">Reference proteome</keyword>
<dbReference type="OrthoDB" id="9114754at2"/>
<sequence>MKKLMLLAAGVVLFALSVAGCTTAQQQDLATLAAQAQTNVIKACAVVQPVLLDLSASIPADPNLALLATDNGKLCAAVATLDPTNVQSLVNTVIPQAIGLVSLLPIDAGTQTTIRLALGAASIALSNWLAVYGTPSTSTAPASAPAAASAPVAASS</sequence>
<proteinExistence type="predicted"/>
<accession>A0A1H7U090</accession>
<feature type="signal peptide" evidence="1">
    <location>
        <begin position="1"/>
        <end position="24"/>
    </location>
</feature>
<organism evidence="2 3">
    <name type="scientific">Paraburkholderia caballeronis</name>
    <dbReference type="NCBI Taxonomy" id="416943"/>
    <lineage>
        <taxon>Bacteria</taxon>
        <taxon>Pseudomonadati</taxon>
        <taxon>Pseudomonadota</taxon>
        <taxon>Betaproteobacteria</taxon>
        <taxon>Burkholderiales</taxon>
        <taxon>Burkholderiaceae</taxon>
        <taxon>Paraburkholderia</taxon>
    </lineage>
</organism>
<dbReference type="Proteomes" id="UP000199120">
    <property type="component" value="Unassembled WGS sequence"/>
</dbReference>
<evidence type="ECO:0000313" key="2">
    <source>
        <dbReference type="EMBL" id="SEL90199.1"/>
    </source>
</evidence>
<evidence type="ECO:0000256" key="1">
    <source>
        <dbReference type="SAM" id="SignalP"/>
    </source>
</evidence>
<dbReference type="PROSITE" id="PS51257">
    <property type="entry name" value="PROKAR_LIPOPROTEIN"/>
    <property type="match status" value="1"/>
</dbReference>